<dbReference type="AlphaFoldDB" id="A0A4S4L2G4"/>
<accession>A0A4S4L2G4</accession>
<reference evidence="1 2" key="1">
    <citation type="submission" date="2019-02" db="EMBL/GenBank/DDBJ databases">
        <title>Genome sequencing of the rare red list fungi Bondarzewia mesenterica.</title>
        <authorList>
            <person name="Buettner E."/>
            <person name="Kellner H."/>
        </authorList>
    </citation>
    <scope>NUCLEOTIDE SEQUENCE [LARGE SCALE GENOMIC DNA]</scope>
    <source>
        <strain evidence="1 2">DSM 108281</strain>
    </source>
</reference>
<dbReference type="EMBL" id="SGPL01000998">
    <property type="protein sequence ID" value="THH05512.1"/>
    <property type="molecule type" value="Genomic_DNA"/>
</dbReference>
<evidence type="ECO:0000313" key="1">
    <source>
        <dbReference type="EMBL" id="THH05512.1"/>
    </source>
</evidence>
<sequence>MAMFVAWILPFHVISHSPHPCRLLLQLLRPYPFYFPLPVPLSPTSIISNPSVVQQRMDNAGLPESRYIWPFYLRDTPLRCLYRIYEWASIGRPLQVGYETQYFWDQVSWKVEDIPDPRDPDPVRYAVLAGFAETMAICFNERIDLGLLRMGNDGLTNPHATYLRRTLSPEEFIAHTERHHEKAPGWTAGARGPAEPFVFQTDCWSGGIFTKRNIEICGGGNMDWI</sequence>
<dbReference type="OrthoDB" id="5422293at2759"/>
<comment type="caution">
    <text evidence="1">The sequence shown here is derived from an EMBL/GenBank/DDBJ whole genome shotgun (WGS) entry which is preliminary data.</text>
</comment>
<organism evidence="1 2">
    <name type="scientific">Bondarzewia mesenterica</name>
    <dbReference type="NCBI Taxonomy" id="1095465"/>
    <lineage>
        <taxon>Eukaryota</taxon>
        <taxon>Fungi</taxon>
        <taxon>Dikarya</taxon>
        <taxon>Basidiomycota</taxon>
        <taxon>Agaricomycotina</taxon>
        <taxon>Agaricomycetes</taxon>
        <taxon>Russulales</taxon>
        <taxon>Bondarzewiaceae</taxon>
        <taxon>Bondarzewia</taxon>
    </lineage>
</organism>
<dbReference type="Proteomes" id="UP000310158">
    <property type="component" value="Unassembled WGS sequence"/>
</dbReference>
<keyword evidence="2" id="KW-1185">Reference proteome</keyword>
<gene>
    <name evidence="1" type="ORF">EW146_g9884</name>
</gene>
<protein>
    <submittedName>
        <fullName evidence="1">Uncharacterized protein</fullName>
    </submittedName>
</protein>
<evidence type="ECO:0000313" key="2">
    <source>
        <dbReference type="Proteomes" id="UP000310158"/>
    </source>
</evidence>
<name>A0A4S4L2G4_9AGAM</name>
<proteinExistence type="predicted"/>